<accession>A0A0A8ZJS4</accession>
<reference evidence="1" key="2">
    <citation type="journal article" date="2015" name="Data Brief">
        <title>Shoot transcriptome of the giant reed, Arundo donax.</title>
        <authorList>
            <person name="Barrero R.A."/>
            <person name="Guerrero F.D."/>
            <person name="Moolhuijzen P."/>
            <person name="Goolsby J.A."/>
            <person name="Tidwell J."/>
            <person name="Bellgard S.E."/>
            <person name="Bellgard M.I."/>
        </authorList>
    </citation>
    <scope>NUCLEOTIDE SEQUENCE</scope>
    <source>
        <tissue evidence="1">Shoot tissue taken approximately 20 cm above the soil surface</tissue>
    </source>
</reference>
<evidence type="ECO:0000313" key="1">
    <source>
        <dbReference type="EMBL" id="JAD37005.1"/>
    </source>
</evidence>
<dbReference type="EMBL" id="GBRH01260890">
    <property type="protein sequence ID" value="JAD37005.1"/>
    <property type="molecule type" value="Transcribed_RNA"/>
</dbReference>
<protein>
    <submittedName>
        <fullName evidence="1">Uncharacterized protein</fullName>
    </submittedName>
</protein>
<reference evidence="1" key="1">
    <citation type="submission" date="2014-09" db="EMBL/GenBank/DDBJ databases">
        <authorList>
            <person name="Magalhaes I.L.F."/>
            <person name="Oliveira U."/>
            <person name="Santos F.R."/>
            <person name="Vidigal T.H.D.A."/>
            <person name="Brescovit A.D."/>
            <person name="Santos A.J."/>
        </authorList>
    </citation>
    <scope>NUCLEOTIDE SEQUENCE</scope>
    <source>
        <tissue evidence="1">Shoot tissue taken approximately 20 cm above the soil surface</tissue>
    </source>
</reference>
<sequence length="21" mass="2459">MHMTYTVHDSEINIVCALYMS</sequence>
<organism evidence="1">
    <name type="scientific">Arundo donax</name>
    <name type="common">Giant reed</name>
    <name type="synonym">Donax arundinaceus</name>
    <dbReference type="NCBI Taxonomy" id="35708"/>
    <lineage>
        <taxon>Eukaryota</taxon>
        <taxon>Viridiplantae</taxon>
        <taxon>Streptophyta</taxon>
        <taxon>Embryophyta</taxon>
        <taxon>Tracheophyta</taxon>
        <taxon>Spermatophyta</taxon>
        <taxon>Magnoliopsida</taxon>
        <taxon>Liliopsida</taxon>
        <taxon>Poales</taxon>
        <taxon>Poaceae</taxon>
        <taxon>PACMAD clade</taxon>
        <taxon>Arundinoideae</taxon>
        <taxon>Arundineae</taxon>
        <taxon>Arundo</taxon>
    </lineage>
</organism>
<proteinExistence type="predicted"/>
<dbReference type="AlphaFoldDB" id="A0A0A8ZJS4"/>
<name>A0A0A8ZJS4_ARUDO</name>